<proteinExistence type="predicted"/>
<dbReference type="EMBL" id="MFKF01000338">
    <property type="protein sequence ID" value="OGG46168.1"/>
    <property type="molecule type" value="Genomic_DNA"/>
</dbReference>
<accession>A0A1F6CAG0</accession>
<dbReference type="AlphaFoldDB" id="A0A1F6CAG0"/>
<comment type="caution">
    <text evidence="1">The sequence shown here is derived from an EMBL/GenBank/DDBJ whole genome shotgun (WGS) entry which is preliminary data.</text>
</comment>
<organism evidence="1 2">
    <name type="scientific">Handelsmanbacteria sp. (strain RIFCSPLOWO2_12_FULL_64_10)</name>
    <dbReference type="NCBI Taxonomy" id="1817868"/>
    <lineage>
        <taxon>Bacteria</taxon>
        <taxon>Candidatus Handelsmaniibacteriota</taxon>
    </lineage>
</organism>
<sequence>MKTLFCFTALAGILGLVILDCGAPMDPVGGLHSNGGSNSITRAGKPATGCRTIQDGGLMDSAGNPLTLGFDQFGYNYQAHEFNGTYDSVDRVLDGKYWGQTGDYVDDRLRMKWSDDWLSNKDCTGDGKLDRDGASGISKGWLTNQVEGDYVDASGNLQHYTYFVKIVWVGLGGSLWGQYEVIQEVNNDPAGGYHGLQFKAAAPGFGLNDHWTQQ</sequence>
<evidence type="ECO:0000313" key="1">
    <source>
        <dbReference type="EMBL" id="OGG46168.1"/>
    </source>
</evidence>
<name>A0A1F6CAG0_HANXR</name>
<gene>
    <name evidence="1" type="ORF">A3F84_26170</name>
</gene>
<evidence type="ECO:0000313" key="2">
    <source>
        <dbReference type="Proteomes" id="UP000178606"/>
    </source>
</evidence>
<reference evidence="1 2" key="1">
    <citation type="journal article" date="2016" name="Nat. Commun.">
        <title>Thousands of microbial genomes shed light on interconnected biogeochemical processes in an aquifer system.</title>
        <authorList>
            <person name="Anantharaman K."/>
            <person name="Brown C.T."/>
            <person name="Hug L.A."/>
            <person name="Sharon I."/>
            <person name="Castelle C.J."/>
            <person name="Probst A.J."/>
            <person name="Thomas B.C."/>
            <person name="Singh A."/>
            <person name="Wilkins M.J."/>
            <person name="Karaoz U."/>
            <person name="Brodie E.L."/>
            <person name="Williams K.H."/>
            <person name="Hubbard S.S."/>
            <person name="Banfield J.F."/>
        </authorList>
    </citation>
    <scope>NUCLEOTIDE SEQUENCE [LARGE SCALE GENOMIC DNA]</scope>
    <source>
        <strain evidence="2">RIFCSPLOWO2_12_FULL_64_10</strain>
    </source>
</reference>
<dbReference type="Proteomes" id="UP000178606">
    <property type="component" value="Unassembled WGS sequence"/>
</dbReference>
<protein>
    <submittedName>
        <fullName evidence="1">Uncharacterized protein</fullName>
    </submittedName>
</protein>